<dbReference type="GO" id="GO:0034220">
    <property type="term" value="P:monoatomic ion transmembrane transport"/>
    <property type="evidence" value="ECO:0007669"/>
    <property type="project" value="UniProtKB-KW"/>
</dbReference>
<evidence type="ECO:0000256" key="6">
    <source>
        <dbReference type="ARBA" id="ARBA00023303"/>
    </source>
</evidence>
<feature type="transmembrane region" description="Helical" evidence="7">
    <location>
        <begin position="179"/>
        <end position="204"/>
    </location>
</feature>
<keyword evidence="7" id="KW-0472">Membrane</keyword>
<dbReference type="GO" id="GO:1902495">
    <property type="term" value="C:transmembrane transporter complex"/>
    <property type="evidence" value="ECO:0007669"/>
    <property type="project" value="TreeGrafter"/>
</dbReference>
<dbReference type="PANTHER" id="PTHR47143">
    <property type="entry name" value="TRANSIENT RECEPTOR POTENTIAL CATION CHANNEL PROTEIN PAINLESS"/>
    <property type="match status" value="1"/>
</dbReference>
<proteinExistence type="predicted"/>
<evidence type="ECO:0000256" key="3">
    <source>
        <dbReference type="ARBA" id="ARBA00023043"/>
    </source>
</evidence>
<keyword evidence="7" id="KW-1133">Transmembrane helix</keyword>
<evidence type="ECO:0000256" key="1">
    <source>
        <dbReference type="ARBA" id="ARBA00022448"/>
    </source>
</evidence>
<keyword evidence="3" id="KW-0040">ANK repeat</keyword>
<feature type="transmembrane region" description="Helical" evidence="7">
    <location>
        <begin position="95"/>
        <end position="113"/>
    </location>
</feature>
<dbReference type="Proteomes" id="UP001497497">
    <property type="component" value="Unassembled WGS sequence"/>
</dbReference>
<gene>
    <name evidence="8" type="ORF">GSLYS_00019251001</name>
</gene>
<accession>A0AAV2IL44</accession>
<feature type="transmembrane region" description="Helical" evidence="7">
    <location>
        <begin position="152"/>
        <end position="172"/>
    </location>
</feature>
<keyword evidence="9" id="KW-1185">Reference proteome</keyword>
<feature type="non-terminal residue" evidence="8">
    <location>
        <position position="205"/>
    </location>
</feature>
<keyword evidence="6" id="KW-0407">Ion channel</keyword>
<comment type="caution">
    <text evidence="8">The sequence shown here is derived from an EMBL/GenBank/DDBJ whole genome shotgun (WGS) entry which is preliminary data.</text>
</comment>
<dbReference type="InterPro" id="IPR052076">
    <property type="entry name" value="TRP_cation_channel"/>
</dbReference>
<evidence type="ECO:0000256" key="5">
    <source>
        <dbReference type="ARBA" id="ARBA00023180"/>
    </source>
</evidence>
<sequence length="205" mass="23780">MLTHEREDLLCHPLCQSNLANKWRNYGRLIFCVDFCLQFGVALMIMVYIYVMPKPNQPNYACRGEEGNGPLYLNDSYSANSTVGRPAFRHRYMHIIQYVLYGFAATLICKRLMHAISVGWRFAFSPQLLATALSMVLITFGTMPPGFEPCDMQWRTIVYAGLMFVIMVSFILERFEGIGLYFTMFFEVFRTMIKISFLMVFFLLA</sequence>
<keyword evidence="5" id="KW-0325">Glycoprotein</keyword>
<evidence type="ECO:0000313" key="9">
    <source>
        <dbReference type="Proteomes" id="UP001497497"/>
    </source>
</evidence>
<evidence type="ECO:0000313" key="8">
    <source>
        <dbReference type="EMBL" id="CAL1545874.1"/>
    </source>
</evidence>
<keyword evidence="1" id="KW-0813">Transport</keyword>
<dbReference type="PANTHER" id="PTHR47143:SF1">
    <property type="entry name" value="ION_TRANS DOMAIN-CONTAINING PROTEIN"/>
    <property type="match status" value="1"/>
</dbReference>
<feature type="transmembrane region" description="Helical" evidence="7">
    <location>
        <begin position="29"/>
        <end position="51"/>
    </location>
</feature>
<feature type="transmembrane region" description="Helical" evidence="7">
    <location>
        <begin position="120"/>
        <end position="140"/>
    </location>
</feature>
<keyword evidence="7" id="KW-0812">Transmembrane</keyword>
<protein>
    <submittedName>
        <fullName evidence="8">Uncharacterized protein</fullName>
    </submittedName>
</protein>
<evidence type="ECO:0000256" key="2">
    <source>
        <dbReference type="ARBA" id="ARBA00022737"/>
    </source>
</evidence>
<dbReference type="EMBL" id="CAXITT010000744">
    <property type="protein sequence ID" value="CAL1545874.1"/>
    <property type="molecule type" value="Genomic_DNA"/>
</dbReference>
<keyword evidence="2" id="KW-0677">Repeat</keyword>
<organism evidence="8 9">
    <name type="scientific">Lymnaea stagnalis</name>
    <name type="common">Great pond snail</name>
    <name type="synonym">Helix stagnalis</name>
    <dbReference type="NCBI Taxonomy" id="6523"/>
    <lineage>
        <taxon>Eukaryota</taxon>
        <taxon>Metazoa</taxon>
        <taxon>Spiralia</taxon>
        <taxon>Lophotrochozoa</taxon>
        <taxon>Mollusca</taxon>
        <taxon>Gastropoda</taxon>
        <taxon>Heterobranchia</taxon>
        <taxon>Euthyneura</taxon>
        <taxon>Panpulmonata</taxon>
        <taxon>Hygrophila</taxon>
        <taxon>Lymnaeoidea</taxon>
        <taxon>Lymnaeidae</taxon>
        <taxon>Lymnaea</taxon>
    </lineage>
</organism>
<evidence type="ECO:0000256" key="7">
    <source>
        <dbReference type="SAM" id="Phobius"/>
    </source>
</evidence>
<dbReference type="AlphaFoldDB" id="A0AAV2IL44"/>
<evidence type="ECO:0000256" key="4">
    <source>
        <dbReference type="ARBA" id="ARBA00023065"/>
    </source>
</evidence>
<reference evidence="8 9" key="1">
    <citation type="submission" date="2024-04" db="EMBL/GenBank/DDBJ databases">
        <authorList>
            <consortium name="Genoscope - CEA"/>
            <person name="William W."/>
        </authorList>
    </citation>
    <scope>NUCLEOTIDE SEQUENCE [LARGE SCALE GENOMIC DNA]</scope>
</reference>
<keyword evidence="4" id="KW-0406">Ion transport</keyword>
<dbReference type="GO" id="GO:0022857">
    <property type="term" value="F:transmembrane transporter activity"/>
    <property type="evidence" value="ECO:0007669"/>
    <property type="project" value="TreeGrafter"/>
</dbReference>
<name>A0AAV2IL44_LYMST</name>